<dbReference type="Proteomes" id="UP000078516">
    <property type="component" value="Unassembled WGS sequence"/>
</dbReference>
<protein>
    <recommendedName>
        <fullName evidence="5">DUF2264 domain-containing protein</fullName>
    </recommendedName>
</protein>
<accession>A0A179ESI6</accession>
<dbReference type="RefSeq" id="WP_067482937.1">
    <property type="nucleotide sequence ID" value="NZ_CP078552.1"/>
</dbReference>
<sequence>MYQQESHHFFTREDFQHALEEMIQPLRNEMIHSELAGLHLGSSGAVYDQKRADMEALIRVLWGLGPYWTMNQEDELRDVYIQKVSNGTDPDSPYYWGTVEDYDQYIVEMAALSLNLLLNKDSFWVEMSTTSQRNLVAWLAQALDKKIPKNNWTFFKVLIRLALAHCGEKLNREKLNEELTLIDTMAIENGWYVDGKSTQKDYYVPFAFHYYGLIVAKFMKEELPEWADKFIDRARRFTQEFIYFFDSAGEALPYGRSLTYRFAQGAFFSALIFAEVEAIPWGQIKTLLSNHLQTWLAHDIFTFDGRLSIGYHYENLVMAEGYNAPGSPYWAFKFFLLLATEPAHPFWQAEPESIVKKENQIVTAGNMFVVQAKNGQHVLGYPFGNLVHNQAHAEAKYSKFVYSTKFGFSVPKASSEYEAGAFDNVLAVSRDGQYYRVKGEVIDYHADNNCVSYLWRPFREVEIQTEIYPFGEWHVRVHEIKTTIPIEIREGGFSLPLKGKNIGGIVEPLSAKIISEELCSQIIAIEGYEKAKITQLEANTSLFFPRTSLPYLKNQLQPGTHRLICLVGGITGEGEKHAEN</sequence>
<dbReference type="InterPro" id="IPR049237">
    <property type="entry name" value="DUF2264_C"/>
</dbReference>
<evidence type="ECO:0000313" key="4">
    <source>
        <dbReference type="Proteomes" id="UP000078516"/>
    </source>
</evidence>
<reference evidence="3 4" key="1">
    <citation type="submission" date="2016-04" db="EMBL/GenBank/DDBJ databases">
        <title>Draft genome of an Enterococcus thailandicus strain isolated from bovine feces.</title>
        <authorList>
            <person name="Beukers A.G."/>
            <person name="Zaheer R."/>
            <person name="Goji N."/>
            <person name="Cook S.R."/>
            <person name="Amoako K."/>
            <person name="Chaves A.V."/>
            <person name="Ward M.P."/>
            <person name="Mcallister T.A."/>
        </authorList>
    </citation>
    <scope>NUCLEOTIDE SEQUENCE [LARGE SCALE GENOMIC DNA]</scope>
    <source>
        <strain evidence="3 4">F0711D 46</strain>
    </source>
</reference>
<comment type="caution">
    <text evidence="3">The sequence shown here is derived from an EMBL/GenBank/DDBJ whole genome shotgun (WGS) entry which is preliminary data.</text>
</comment>
<dbReference type="AlphaFoldDB" id="A0A179ESI6"/>
<proteinExistence type="predicted"/>
<dbReference type="PANTHER" id="PTHR35339:SF4">
    <property type="entry name" value="LINALOOL DEHYDRATASE_ISOMERASE DOMAIN-CONTAINING PROTEIN"/>
    <property type="match status" value="1"/>
</dbReference>
<evidence type="ECO:0008006" key="5">
    <source>
        <dbReference type="Google" id="ProtNLM"/>
    </source>
</evidence>
<name>A0A179ESI6_ENTTH</name>
<keyword evidence="4" id="KW-1185">Reference proteome</keyword>
<dbReference type="PANTHER" id="PTHR35339">
    <property type="entry name" value="LINALOOL DEHYDRATASE_ISOMERASE DOMAIN-CONTAINING PROTEIN"/>
    <property type="match status" value="1"/>
</dbReference>
<gene>
    <name evidence="3" type="ORF">A6E74_05385</name>
</gene>
<evidence type="ECO:0000259" key="2">
    <source>
        <dbReference type="Pfam" id="PF20938"/>
    </source>
</evidence>
<evidence type="ECO:0000313" key="3">
    <source>
        <dbReference type="EMBL" id="OAQ56154.1"/>
    </source>
</evidence>
<dbReference type="EMBL" id="LWMN01000011">
    <property type="protein sequence ID" value="OAQ56154.1"/>
    <property type="molecule type" value="Genomic_DNA"/>
</dbReference>
<feature type="domain" description="DUF2264" evidence="2">
    <location>
        <begin position="391"/>
        <end position="570"/>
    </location>
</feature>
<dbReference type="InterPro" id="IPR049349">
    <property type="entry name" value="DUF2264_N"/>
</dbReference>
<organism evidence="3 4">
    <name type="scientific">Enterococcus thailandicus</name>
    <dbReference type="NCBI Taxonomy" id="417368"/>
    <lineage>
        <taxon>Bacteria</taxon>
        <taxon>Bacillati</taxon>
        <taxon>Bacillota</taxon>
        <taxon>Bacilli</taxon>
        <taxon>Lactobacillales</taxon>
        <taxon>Enterococcaceae</taxon>
        <taxon>Enterococcus</taxon>
    </lineage>
</organism>
<dbReference type="InterPro" id="IPR016624">
    <property type="entry name" value="UCP014753"/>
</dbReference>
<dbReference type="Pfam" id="PF10022">
    <property type="entry name" value="DUF2264"/>
    <property type="match status" value="1"/>
</dbReference>
<dbReference type="PIRSF" id="PIRSF014753">
    <property type="entry name" value="UCP014753"/>
    <property type="match status" value="1"/>
</dbReference>
<evidence type="ECO:0000259" key="1">
    <source>
        <dbReference type="Pfam" id="PF10022"/>
    </source>
</evidence>
<dbReference type="Pfam" id="PF20938">
    <property type="entry name" value="DUF2264_C"/>
    <property type="match status" value="1"/>
</dbReference>
<feature type="domain" description="DUF2264" evidence="1">
    <location>
        <begin position="11"/>
        <end position="353"/>
    </location>
</feature>